<dbReference type="PANTHER" id="PTHR12856">
    <property type="entry name" value="TRANSCRIPTION INITIATION FACTOR IIH-RELATED"/>
    <property type="match status" value="1"/>
</dbReference>
<feature type="region of interest" description="Disordered" evidence="1">
    <location>
        <begin position="1"/>
        <end position="26"/>
    </location>
</feature>
<dbReference type="GO" id="GO:0006289">
    <property type="term" value="P:nucleotide-excision repair"/>
    <property type="evidence" value="ECO:0007669"/>
    <property type="project" value="InterPro"/>
</dbReference>
<gene>
    <name evidence="2" type="ORF">AM588_10008594</name>
</gene>
<reference evidence="2 3" key="1">
    <citation type="submission" date="2015-11" db="EMBL/GenBank/DDBJ databases">
        <title>Genomes and virulence difference between two physiological races of Phytophthora nicotianae.</title>
        <authorList>
            <person name="Liu H."/>
            <person name="Ma X."/>
            <person name="Yu H."/>
            <person name="Fang D."/>
            <person name="Li Y."/>
            <person name="Wang X."/>
            <person name="Wang W."/>
            <person name="Dong Y."/>
            <person name="Xiao B."/>
        </authorList>
    </citation>
    <scope>NUCLEOTIDE SEQUENCE [LARGE SCALE GENOMIC DNA]</scope>
    <source>
        <strain evidence="3">race 1</strain>
    </source>
</reference>
<dbReference type="GO" id="GO:0006351">
    <property type="term" value="P:DNA-templated transcription"/>
    <property type="evidence" value="ECO:0007669"/>
    <property type="project" value="InterPro"/>
</dbReference>
<accession>A0A0W8DIC8</accession>
<dbReference type="GO" id="GO:0000439">
    <property type="term" value="C:transcription factor TFIIH core complex"/>
    <property type="evidence" value="ECO:0007669"/>
    <property type="project" value="InterPro"/>
</dbReference>
<evidence type="ECO:0000256" key="1">
    <source>
        <dbReference type="SAM" id="MobiDB-lite"/>
    </source>
</evidence>
<dbReference type="InterPro" id="IPR027079">
    <property type="entry name" value="Tfb1/GTF2H1"/>
</dbReference>
<dbReference type="AlphaFoldDB" id="A0A0W8DIC8"/>
<name>A0A0W8DIC8_PHYNI</name>
<evidence type="ECO:0000313" key="2">
    <source>
        <dbReference type="EMBL" id="KUF95874.1"/>
    </source>
</evidence>
<protein>
    <submittedName>
        <fullName evidence="2">Tubby protein</fullName>
    </submittedName>
</protein>
<organism evidence="2 3">
    <name type="scientific">Phytophthora nicotianae</name>
    <name type="common">Potato buckeye rot agent</name>
    <name type="synonym">Phytophthora parasitica</name>
    <dbReference type="NCBI Taxonomy" id="4792"/>
    <lineage>
        <taxon>Eukaryota</taxon>
        <taxon>Sar</taxon>
        <taxon>Stramenopiles</taxon>
        <taxon>Oomycota</taxon>
        <taxon>Peronosporomycetes</taxon>
        <taxon>Peronosporales</taxon>
        <taxon>Peronosporaceae</taxon>
        <taxon>Phytophthora</taxon>
    </lineage>
</organism>
<dbReference type="EMBL" id="LNFP01000199">
    <property type="protein sequence ID" value="KUF95874.1"/>
    <property type="molecule type" value="Genomic_DNA"/>
</dbReference>
<sequence length="312" mass="34371">MGDEKKKTSRSPLAAAAYGGPVDGNSLESVTPLSMEPEWDPYLHRKYGVGLQPIVGVLRNDRTPLNTPYTPQLMKLHLKRHEAYDERDEYEERPGKQLVTTVKSKIVFVMQPVHKIRGRNAAGRSSGQGAAPYNPLTLEDESRYFQHAEKGTAADGTTNKLSLVEAAQVFQATCKAPIKLENAYPTSKTCFNVLAEVVACSDSTSDSASASSAANLASGALAAEYIPNEFKKQVYNQFHDVCELLRHFLSFKAKVAEGGGPEAQHKLNKIVEKMGSKYDELVKLRESLPPHEKNLLAPLLKPFDDQLNLAFI</sequence>
<evidence type="ECO:0000313" key="3">
    <source>
        <dbReference type="Proteomes" id="UP000054636"/>
    </source>
</evidence>
<proteinExistence type="predicted"/>
<dbReference type="Proteomes" id="UP000054636">
    <property type="component" value="Unassembled WGS sequence"/>
</dbReference>
<comment type="caution">
    <text evidence="2">The sequence shown here is derived from an EMBL/GenBank/DDBJ whole genome shotgun (WGS) entry which is preliminary data.</text>
</comment>